<dbReference type="OrthoDB" id="10266508at2759"/>
<reference evidence="2" key="1">
    <citation type="journal article" date="2017" name="Nat. Ecol. Evol.">
        <title>Genome expansion and lineage-specific genetic innovations in the forest pathogenic fungi Armillaria.</title>
        <authorList>
            <person name="Sipos G."/>
            <person name="Prasanna A.N."/>
            <person name="Walter M.C."/>
            <person name="O'Connor E."/>
            <person name="Balint B."/>
            <person name="Krizsan K."/>
            <person name="Kiss B."/>
            <person name="Hess J."/>
            <person name="Varga T."/>
            <person name="Slot J."/>
            <person name="Riley R."/>
            <person name="Boka B."/>
            <person name="Rigling D."/>
            <person name="Barry K."/>
            <person name="Lee J."/>
            <person name="Mihaltcheva S."/>
            <person name="LaButti K."/>
            <person name="Lipzen A."/>
            <person name="Waldron R."/>
            <person name="Moloney N.M."/>
            <person name="Sperisen C."/>
            <person name="Kredics L."/>
            <person name="Vagvoelgyi C."/>
            <person name="Patrignani A."/>
            <person name="Fitzpatrick D."/>
            <person name="Nagy I."/>
            <person name="Doyle S."/>
            <person name="Anderson J.B."/>
            <person name="Grigoriev I.V."/>
            <person name="Gueldener U."/>
            <person name="Muensterkoetter M."/>
            <person name="Nagy L.G."/>
        </authorList>
    </citation>
    <scope>NUCLEOTIDE SEQUENCE [LARGE SCALE GENOMIC DNA]</scope>
    <source>
        <strain evidence="2">C18/9</strain>
    </source>
</reference>
<organism evidence="1 2">
    <name type="scientific">Armillaria ostoyae</name>
    <name type="common">Armillaria root rot fungus</name>
    <dbReference type="NCBI Taxonomy" id="47428"/>
    <lineage>
        <taxon>Eukaryota</taxon>
        <taxon>Fungi</taxon>
        <taxon>Dikarya</taxon>
        <taxon>Basidiomycota</taxon>
        <taxon>Agaricomycotina</taxon>
        <taxon>Agaricomycetes</taxon>
        <taxon>Agaricomycetidae</taxon>
        <taxon>Agaricales</taxon>
        <taxon>Marasmiineae</taxon>
        <taxon>Physalacriaceae</taxon>
        <taxon>Armillaria</taxon>
    </lineage>
</organism>
<name>A0A284RT09_ARMOS</name>
<dbReference type="EMBL" id="FUEG01000015">
    <property type="protein sequence ID" value="SJL11825.1"/>
    <property type="molecule type" value="Genomic_DNA"/>
</dbReference>
<sequence>MANNLTDRVQVTKVVAIGDLTQLVDVDAQGGMLDVRVPVNKMVEQFSVFASEALVPGVFGTWKALTDNMNSQHKFGSQATMEDVEGVWFELILDDNSRNPTSYLKPSSDFFADFETQDEKISDNLALWRANLR</sequence>
<dbReference type="Proteomes" id="UP000219338">
    <property type="component" value="Unassembled WGS sequence"/>
</dbReference>
<evidence type="ECO:0000313" key="2">
    <source>
        <dbReference type="Proteomes" id="UP000219338"/>
    </source>
</evidence>
<evidence type="ECO:0000313" key="1">
    <source>
        <dbReference type="EMBL" id="SJL11825.1"/>
    </source>
</evidence>
<gene>
    <name evidence="1" type="ORF">ARMOST_15236</name>
</gene>
<accession>A0A284RT09</accession>
<protein>
    <submittedName>
        <fullName evidence="1">Uncharacterized protein</fullName>
    </submittedName>
</protein>
<keyword evidence="2" id="KW-1185">Reference proteome</keyword>
<dbReference type="STRING" id="47428.A0A284RT09"/>
<proteinExistence type="predicted"/>
<dbReference type="AlphaFoldDB" id="A0A284RT09"/>